<dbReference type="Gene3D" id="3.40.50.1010">
    <property type="entry name" value="5'-nuclease"/>
    <property type="match status" value="1"/>
</dbReference>
<evidence type="ECO:0000256" key="1">
    <source>
        <dbReference type="ARBA" id="ARBA00022649"/>
    </source>
</evidence>
<dbReference type="GO" id="GO:0016787">
    <property type="term" value="F:hydrolase activity"/>
    <property type="evidence" value="ECO:0007669"/>
    <property type="project" value="UniProtKB-KW"/>
</dbReference>
<gene>
    <name evidence="5" type="primary">vapC</name>
    <name evidence="7" type="ordered locus">Slip_0190</name>
</gene>
<sequence>MKNSPKCYILDSYAVLCYLQNEPGAQEVEAILKEAQRGRAKIYITWVNLGEVYYRVWREYGKDEAAEIIELVQAWPVELLVADARLTLAAAAIKAQNRLAYADGFAIAAAELHKGLLVTGDPEIKKASRKLGFEIIWLE</sequence>
<dbReference type="GO" id="GO:0090729">
    <property type="term" value="F:toxin activity"/>
    <property type="evidence" value="ECO:0007669"/>
    <property type="project" value="UniProtKB-KW"/>
</dbReference>
<dbReference type="Pfam" id="PF01850">
    <property type="entry name" value="PIN"/>
    <property type="match status" value="1"/>
</dbReference>
<accession>D7CJA0</accession>
<keyword evidence="5" id="KW-0800">Toxin</keyword>
<evidence type="ECO:0000259" key="6">
    <source>
        <dbReference type="Pfam" id="PF01850"/>
    </source>
</evidence>
<dbReference type="KEGG" id="slp:Slip_0190"/>
<keyword evidence="2 5" id="KW-0540">Nuclease</keyword>
<dbReference type="AlphaFoldDB" id="D7CJA0"/>
<keyword evidence="4 5" id="KW-0378">Hydrolase</keyword>
<reference evidence="7 8" key="2">
    <citation type="journal article" date="2010" name="Stand. Genomic Sci.">
        <title>Complete genome sequence of Syntrophothermus lipocalidus type strain (TGB-C1).</title>
        <authorList>
            <person name="Djao O.D."/>
            <person name="Zhang X."/>
            <person name="Lucas S."/>
            <person name="Lapidus A."/>
            <person name="Del Rio T.G."/>
            <person name="Nolan M."/>
            <person name="Tice H."/>
            <person name="Cheng J.F."/>
            <person name="Han C."/>
            <person name="Tapia R."/>
            <person name="Goodwin L."/>
            <person name="Pitluck S."/>
            <person name="Liolios K."/>
            <person name="Ivanova N."/>
            <person name="Mavromatis K."/>
            <person name="Mikhailova N."/>
            <person name="Ovchinnikova G."/>
            <person name="Pati A."/>
            <person name="Brambilla E."/>
            <person name="Chen A."/>
            <person name="Palaniappan K."/>
            <person name="Land M."/>
            <person name="Hauser L."/>
            <person name="Chang Y.J."/>
            <person name="Jeffries C.D."/>
            <person name="Rohde M."/>
            <person name="Sikorski J."/>
            <person name="Spring S."/>
            <person name="Goker M."/>
            <person name="Detter J.C."/>
            <person name="Woyke T."/>
            <person name="Bristow J."/>
            <person name="Eisen J.A."/>
            <person name="Markowitz V."/>
            <person name="Hugenholtz P."/>
            <person name="Kyrpides N.C."/>
            <person name="Klenk H.P."/>
        </authorList>
    </citation>
    <scope>NUCLEOTIDE SEQUENCE [LARGE SCALE GENOMIC DNA]</scope>
    <source>
        <strain evidence="8">DSM 12680 / TGB-C1</strain>
    </source>
</reference>
<dbReference type="SUPFAM" id="SSF88723">
    <property type="entry name" value="PIN domain-like"/>
    <property type="match status" value="1"/>
</dbReference>
<name>D7CJA0_SYNLT</name>
<dbReference type="InterPro" id="IPR022907">
    <property type="entry name" value="VapC_family"/>
</dbReference>
<dbReference type="STRING" id="643648.Slip_0190"/>
<keyword evidence="1 5" id="KW-1277">Toxin-antitoxin system</keyword>
<evidence type="ECO:0000256" key="4">
    <source>
        <dbReference type="ARBA" id="ARBA00022801"/>
    </source>
</evidence>
<evidence type="ECO:0000313" key="7">
    <source>
        <dbReference type="EMBL" id="ADI00989.1"/>
    </source>
</evidence>
<protein>
    <recommendedName>
        <fullName evidence="5">Ribonuclease VapC</fullName>
        <shortName evidence="5">RNase VapC</shortName>
        <ecNumber evidence="5">3.1.-.-</ecNumber>
    </recommendedName>
    <alternativeName>
        <fullName evidence="5">Toxin VapC</fullName>
    </alternativeName>
</protein>
<dbReference type="EMBL" id="CP002048">
    <property type="protein sequence ID" value="ADI00989.1"/>
    <property type="molecule type" value="Genomic_DNA"/>
</dbReference>
<keyword evidence="8" id="KW-1185">Reference proteome</keyword>
<dbReference type="InterPro" id="IPR029060">
    <property type="entry name" value="PIN-like_dom_sf"/>
</dbReference>
<dbReference type="EC" id="3.1.-.-" evidence="5"/>
<dbReference type="OrthoDB" id="1806785at2"/>
<evidence type="ECO:0000256" key="5">
    <source>
        <dbReference type="HAMAP-Rule" id="MF_00265"/>
    </source>
</evidence>
<keyword evidence="5" id="KW-0460">Magnesium</keyword>
<comment type="cofactor">
    <cofactor evidence="5">
        <name>Mg(2+)</name>
        <dbReference type="ChEBI" id="CHEBI:18420"/>
    </cofactor>
</comment>
<feature type="binding site" evidence="5">
    <location>
        <position position="11"/>
    </location>
    <ligand>
        <name>Mg(2+)</name>
        <dbReference type="ChEBI" id="CHEBI:18420"/>
    </ligand>
</feature>
<dbReference type="InterPro" id="IPR002716">
    <property type="entry name" value="PIN_dom"/>
</dbReference>
<comment type="function">
    <text evidence="5">Toxic component of a toxin-antitoxin (TA) system. An RNase.</text>
</comment>
<feature type="binding site" evidence="5">
    <location>
        <position position="103"/>
    </location>
    <ligand>
        <name>Mg(2+)</name>
        <dbReference type="ChEBI" id="CHEBI:18420"/>
    </ligand>
</feature>
<keyword evidence="3 5" id="KW-0479">Metal-binding</keyword>
<feature type="domain" description="PIN" evidence="6">
    <location>
        <begin position="8"/>
        <end position="129"/>
    </location>
</feature>
<dbReference type="CDD" id="cd18689">
    <property type="entry name" value="PIN_VapC-like"/>
    <property type="match status" value="1"/>
</dbReference>
<dbReference type="RefSeq" id="WP_013174393.1">
    <property type="nucleotide sequence ID" value="NC_014220.1"/>
</dbReference>
<comment type="similarity">
    <text evidence="5">Belongs to the PINc/VapC protein family.</text>
</comment>
<proteinExistence type="inferred from homology"/>
<evidence type="ECO:0000256" key="2">
    <source>
        <dbReference type="ARBA" id="ARBA00022722"/>
    </source>
</evidence>
<dbReference type="eggNOG" id="COG1848">
    <property type="taxonomic scope" value="Bacteria"/>
</dbReference>
<dbReference type="GO" id="GO:0004540">
    <property type="term" value="F:RNA nuclease activity"/>
    <property type="evidence" value="ECO:0007669"/>
    <property type="project" value="InterPro"/>
</dbReference>
<dbReference type="HAMAP" id="MF_00265">
    <property type="entry name" value="VapC_Nob1"/>
    <property type="match status" value="1"/>
</dbReference>
<dbReference type="HOGENOM" id="CLU_135601_1_1_9"/>
<dbReference type="Proteomes" id="UP000000378">
    <property type="component" value="Chromosome"/>
</dbReference>
<evidence type="ECO:0000313" key="8">
    <source>
        <dbReference type="Proteomes" id="UP000000378"/>
    </source>
</evidence>
<reference evidence="8" key="1">
    <citation type="journal article" date="2010" name="Stand. Genomic Sci.">
        <title>Complete genome sequence of Syntrophothermus lipocalidus type strain (TGB-C1T).</title>
        <authorList>
            <consortium name="US DOE Joint Genome Institute (JGI-PGF)"/>
            <person name="Djao O."/>
            <person name="Zhang X."/>
            <person name="Lucas S."/>
            <person name="Lapidus A."/>
            <person name="Glavina Del Rio T."/>
            <person name="Nolan M."/>
            <person name="Tice H."/>
            <person name="Cheng J."/>
            <person name="Han C."/>
            <person name="Tapia R."/>
            <person name="Goodwin L."/>
            <person name="Pitluck S."/>
            <person name="Liolios K."/>
            <person name="Ivanova N."/>
            <person name="Mavromatis K."/>
            <person name="Mikhailova N."/>
            <person name="Ovchinnikova G."/>
            <person name="Pati A."/>
            <person name="Brambilla E."/>
            <person name="Chen A."/>
            <person name="Palaniappan K."/>
            <person name="Land M."/>
            <person name="Hauser L."/>
            <person name="Chang Y."/>
            <person name="Jeffries C."/>
            <person name="Rohde M."/>
            <person name="Sikorski J."/>
            <person name="Spring S."/>
            <person name="Goker M."/>
            <person name="Detter J."/>
            <person name="Woyke T."/>
            <person name="Bristow J."/>
            <person name="Eisen J."/>
            <person name="Markowitz V."/>
            <person name="Hugenholtz P."/>
            <person name="Kyrpides N."/>
            <person name="Klenk H."/>
        </authorList>
    </citation>
    <scope>NUCLEOTIDE SEQUENCE [LARGE SCALE GENOMIC DNA]</scope>
    <source>
        <strain evidence="8">DSM 12680 / TGB-C1</strain>
    </source>
</reference>
<dbReference type="GO" id="GO:0000287">
    <property type="term" value="F:magnesium ion binding"/>
    <property type="evidence" value="ECO:0007669"/>
    <property type="project" value="UniProtKB-UniRule"/>
</dbReference>
<organism evidence="7 8">
    <name type="scientific">Syntrophothermus lipocalidus (strain DSM 12680 / TGB-C1)</name>
    <dbReference type="NCBI Taxonomy" id="643648"/>
    <lineage>
        <taxon>Bacteria</taxon>
        <taxon>Bacillati</taxon>
        <taxon>Bacillota</taxon>
        <taxon>Clostridia</taxon>
        <taxon>Eubacteriales</taxon>
        <taxon>Syntrophomonadaceae</taxon>
        <taxon>Syntrophothermus</taxon>
    </lineage>
</organism>
<evidence type="ECO:0000256" key="3">
    <source>
        <dbReference type="ARBA" id="ARBA00022723"/>
    </source>
</evidence>